<dbReference type="EMBL" id="CP038015">
    <property type="protein sequence ID" value="QBP42566.1"/>
    <property type="molecule type" value="Genomic_DNA"/>
</dbReference>
<reference evidence="2 3" key="1">
    <citation type="submission" date="2019-03" db="EMBL/GenBank/DDBJ databases">
        <title>Complete genome sequence of Paenisporosarcina antarctica CGMCC 1.6503T.</title>
        <authorList>
            <person name="Rong J.-C."/>
            <person name="Chi N.-Y."/>
            <person name="Zhang Q.-F."/>
        </authorList>
    </citation>
    <scope>NUCLEOTIDE SEQUENCE [LARGE SCALE GENOMIC DNA]</scope>
    <source>
        <strain evidence="2 3">CGMCC 1.6503</strain>
    </source>
</reference>
<keyword evidence="1" id="KW-0732">Signal</keyword>
<organism evidence="2 3">
    <name type="scientific">Paenisporosarcina antarctica</name>
    <dbReference type="NCBI Taxonomy" id="417367"/>
    <lineage>
        <taxon>Bacteria</taxon>
        <taxon>Bacillati</taxon>
        <taxon>Bacillota</taxon>
        <taxon>Bacilli</taxon>
        <taxon>Bacillales</taxon>
        <taxon>Caryophanaceae</taxon>
        <taxon>Paenisporosarcina</taxon>
    </lineage>
</organism>
<dbReference type="KEGG" id="panc:E2636_16045"/>
<feature type="chain" id="PRO_5020522006" description="DUF2680 domain-containing protein" evidence="1">
    <location>
        <begin position="30"/>
        <end position="114"/>
    </location>
</feature>
<feature type="signal peptide" evidence="1">
    <location>
        <begin position="1"/>
        <end position="29"/>
    </location>
</feature>
<proteinExistence type="predicted"/>
<evidence type="ECO:0000313" key="2">
    <source>
        <dbReference type="EMBL" id="QBP42566.1"/>
    </source>
</evidence>
<sequence>MRKTIVTGILAAALITAGGTGMYMTSASANENSVNLMQHQGMGMEQMHDMMDSENFEDMKEFMENGNVNFGQMKPFMKKMHPELSNKELLEHYKEMHGTAGSASSHNFKNMMGN</sequence>
<dbReference type="OrthoDB" id="2166958at2"/>
<evidence type="ECO:0008006" key="4">
    <source>
        <dbReference type="Google" id="ProtNLM"/>
    </source>
</evidence>
<evidence type="ECO:0000256" key="1">
    <source>
        <dbReference type="SAM" id="SignalP"/>
    </source>
</evidence>
<dbReference type="Proteomes" id="UP000294292">
    <property type="component" value="Chromosome"/>
</dbReference>
<dbReference type="RefSeq" id="WP_134211113.1">
    <property type="nucleotide sequence ID" value="NZ_CP038015.1"/>
</dbReference>
<protein>
    <recommendedName>
        <fullName evidence="4">DUF2680 domain-containing protein</fullName>
    </recommendedName>
</protein>
<keyword evidence="3" id="KW-1185">Reference proteome</keyword>
<name>A0A4P7A3H4_9BACL</name>
<dbReference type="AlphaFoldDB" id="A0A4P7A3H4"/>
<gene>
    <name evidence="2" type="ORF">E2636_16045</name>
</gene>
<evidence type="ECO:0000313" key="3">
    <source>
        <dbReference type="Proteomes" id="UP000294292"/>
    </source>
</evidence>
<accession>A0A4P7A3H4</accession>